<evidence type="ECO:0000313" key="1">
    <source>
        <dbReference type="EMBL" id="QJB00899.1"/>
    </source>
</evidence>
<protein>
    <submittedName>
        <fullName evidence="2">Uncharacterized protein</fullName>
    </submittedName>
</protein>
<reference evidence="2" key="1">
    <citation type="submission" date="2020-03" db="EMBL/GenBank/DDBJ databases">
        <title>The deep terrestrial virosphere.</title>
        <authorList>
            <person name="Holmfeldt K."/>
            <person name="Nilsson E."/>
            <person name="Simone D."/>
            <person name="Lopez-Fernandez M."/>
            <person name="Wu X."/>
            <person name="de Brujin I."/>
            <person name="Lundin D."/>
            <person name="Andersson A."/>
            <person name="Bertilsson S."/>
            <person name="Dopson M."/>
        </authorList>
    </citation>
    <scope>NUCLEOTIDE SEQUENCE</scope>
    <source>
        <strain evidence="1">MM171A00157</strain>
        <strain evidence="2">MM171B00143</strain>
    </source>
</reference>
<name>A0A6M3MBB1_9ZZZZ</name>
<dbReference type="AlphaFoldDB" id="A0A6M3MBB1"/>
<evidence type="ECO:0000313" key="2">
    <source>
        <dbReference type="EMBL" id="QJB05057.1"/>
    </source>
</evidence>
<dbReference type="EMBL" id="MT143894">
    <property type="protein sequence ID" value="QJB05057.1"/>
    <property type="molecule type" value="Genomic_DNA"/>
</dbReference>
<accession>A0A6M3MBB1</accession>
<sequence length="87" mass="9463">MERSDCYYDFIATGQHDASHEEDLPGGGYLQILGRETGLKGIEVFGGVYKADGSRAAEEHFVDVETDTLDAAIDLMKARLSAHTDGK</sequence>
<proteinExistence type="predicted"/>
<organism evidence="2">
    <name type="scientific">viral metagenome</name>
    <dbReference type="NCBI Taxonomy" id="1070528"/>
    <lineage>
        <taxon>unclassified sequences</taxon>
        <taxon>metagenomes</taxon>
        <taxon>organismal metagenomes</taxon>
    </lineage>
</organism>
<gene>
    <name evidence="1" type="ORF">MM171A00157_0068</name>
    <name evidence="2" type="ORF">MM171B00143_0028</name>
</gene>
<dbReference type="EMBL" id="MT143702">
    <property type="protein sequence ID" value="QJB00899.1"/>
    <property type="molecule type" value="Genomic_DNA"/>
</dbReference>